<organism evidence="2 3">
    <name type="scientific">Williamsia herbipolensis</name>
    <dbReference type="NCBI Taxonomy" id="1603258"/>
    <lineage>
        <taxon>Bacteria</taxon>
        <taxon>Bacillati</taxon>
        <taxon>Actinomycetota</taxon>
        <taxon>Actinomycetes</taxon>
        <taxon>Mycobacteriales</taxon>
        <taxon>Nocardiaceae</taxon>
        <taxon>Williamsia</taxon>
    </lineage>
</organism>
<dbReference type="EMBL" id="CP108021">
    <property type="protein sequence ID" value="WUM20162.1"/>
    <property type="molecule type" value="Genomic_DNA"/>
</dbReference>
<evidence type="ECO:0000313" key="2">
    <source>
        <dbReference type="EMBL" id="WUM20162.1"/>
    </source>
</evidence>
<dbReference type="PANTHER" id="PTHR43798">
    <property type="entry name" value="MONOACYLGLYCEROL LIPASE"/>
    <property type="match status" value="1"/>
</dbReference>
<dbReference type="RefSeq" id="WP_328857554.1">
    <property type="nucleotide sequence ID" value="NZ_CP108021.1"/>
</dbReference>
<dbReference type="InterPro" id="IPR000073">
    <property type="entry name" value="AB_hydrolase_1"/>
</dbReference>
<keyword evidence="3" id="KW-1185">Reference proteome</keyword>
<feature type="domain" description="AB hydrolase-1" evidence="1">
    <location>
        <begin position="53"/>
        <end position="134"/>
    </location>
</feature>
<dbReference type="PANTHER" id="PTHR43798:SF5">
    <property type="entry name" value="MONOACYLGLYCEROL LIPASE ABHD6"/>
    <property type="match status" value="1"/>
</dbReference>
<name>A0AAU4K2A8_9NOCA</name>
<dbReference type="KEGG" id="whr:OG579_21175"/>
<dbReference type="SUPFAM" id="SSF53474">
    <property type="entry name" value="alpha/beta-Hydrolases"/>
    <property type="match status" value="1"/>
</dbReference>
<protein>
    <submittedName>
        <fullName evidence="2">Alpha/beta fold hydrolase</fullName>
    </submittedName>
</protein>
<dbReference type="InterPro" id="IPR029058">
    <property type="entry name" value="AB_hydrolase_fold"/>
</dbReference>
<keyword evidence="2" id="KW-0378">Hydrolase</keyword>
<dbReference type="GO" id="GO:0046464">
    <property type="term" value="P:acylglycerol catabolic process"/>
    <property type="evidence" value="ECO:0007669"/>
    <property type="project" value="TreeGrafter"/>
</dbReference>
<dbReference type="GO" id="GO:0016020">
    <property type="term" value="C:membrane"/>
    <property type="evidence" value="ECO:0007669"/>
    <property type="project" value="TreeGrafter"/>
</dbReference>
<gene>
    <name evidence="2" type="ORF">OG579_21175</name>
</gene>
<dbReference type="Pfam" id="PF00561">
    <property type="entry name" value="Abhydrolase_1"/>
    <property type="match status" value="1"/>
</dbReference>
<accession>A0AAU4K2A8</accession>
<dbReference type="InterPro" id="IPR050266">
    <property type="entry name" value="AB_hydrolase_sf"/>
</dbReference>
<dbReference type="Gene3D" id="3.40.50.1820">
    <property type="entry name" value="alpha/beta hydrolase"/>
    <property type="match status" value="1"/>
</dbReference>
<dbReference type="GO" id="GO:0047372">
    <property type="term" value="F:monoacylglycerol lipase activity"/>
    <property type="evidence" value="ECO:0007669"/>
    <property type="project" value="TreeGrafter"/>
</dbReference>
<evidence type="ECO:0000259" key="1">
    <source>
        <dbReference type="Pfam" id="PF00561"/>
    </source>
</evidence>
<proteinExistence type="predicted"/>
<dbReference type="Proteomes" id="UP001432128">
    <property type="component" value="Chromosome"/>
</dbReference>
<reference evidence="2 3" key="1">
    <citation type="submission" date="2022-10" db="EMBL/GenBank/DDBJ databases">
        <title>The complete genomes of actinobacterial strains from the NBC collection.</title>
        <authorList>
            <person name="Joergensen T.S."/>
            <person name="Alvarez Arevalo M."/>
            <person name="Sterndorff E.B."/>
            <person name="Faurdal D."/>
            <person name="Vuksanovic O."/>
            <person name="Mourched A.-S."/>
            <person name="Charusanti P."/>
            <person name="Shaw S."/>
            <person name="Blin K."/>
            <person name="Weber T."/>
        </authorList>
    </citation>
    <scope>NUCLEOTIDE SEQUENCE [LARGE SCALE GENOMIC DNA]</scope>
    <source>
        <strain evidence="2 3">NBC_00319</strain>
    </source>
</reference>
<sequence length="265" mass="28378">MTDLRIPRDGADLAVDRPSGARPIAVYAHGMSSSRRFDDESGIFDWTPVDGDDRELVRFDARGHGESTGRPVPADYIWTALADDLLAVIDAVSPEEPVDAIGASMGSAAILWAVLRAPHRFRRLVLSLTPTAWETRAGHSSGYLSTATLLENEGLDALFAMVSAMPPPPIITAGGWSTEPRPPAVDVGLLPSVMRGAAQSDLPDVESVTQITHPTLLLPWDTDAGHPVSTAQRLAELLPDATLEIATEPDHVRQWGARAARFLGA</sequence>
<evidence type="ECO:0000313" key="3">
    <source>
        <dbReference type="Proteomes" id="UP001432128"/>
    </source>
</evidence>
<dbReference type="AlphaFoldDB" id="A0AAU4K2A8"/>